<dbReference type="SUPFAM" id="SSF55781">
    <property type="entry name" value="GAF domain-like"/>
    <property type="match status" value="1"/>
</dbReference>
<evidence type="ECO:0000259" key="4">
    <source>
        <dbReference type="PROSITE" id="PS51078"/>
    </source>
</evidence>
<keyword evidence="1" id="KW-0805">Transcription regulation</keyword>
<dbReference type="InterPro" id="IPR029016">
    <property type="entry name" value="GAF-like_dom_sf"/>
</dbReference>
<keyword evidence="2" id="KW-0238">DNA-binding</keyword>
<dbReference type="InterPro" id="IPR005471">
    <property type="entry name" value="Tscrpt_reg_IclR_N"/>
</dbReference>
<reference evidence="5 7" key="2">
    <citation type="submission" date="2018-07" db="EMBL/GenBank/DDBJ databases">
        <title>Complete genome of the Arcobacter bivalviorum type strain LMG 26154.</title>
        <authorList>
            <person name="Miller W.G."/>
            <person name="Yee E."/>
            <person name="Bono J.L."/>
        </authorList>
    </citation>
    <scope>NUCLEOTIDE SEQUENCE [LARGE SCALE GENOMIC DNA]</scope>
    <source>
        <strain evidence="5 7">LMG 26154</strain>
    </source>
</reference>
<dbReference type="KEGG" id="hbv:ABIV_1556"/>
<accession>A0AAX2A8G0</accession>
<evidence type="ECO:0000313" key="6">
    <source>
        <dbReference type="EMBL" id="RXK10527.1"/>
    </source>
</evidence>
<dbReference type="Proteomes" id="UP000253850">
    <property type="component" value="Chromosome"/>
</dbReference>
<dbReference type="EMBL" id="CP031217">
    <property type="protein sequence ID" value="AXH12549.1"/>
    <property type="molecule type" value="Genomic_DNA"/>
</dbReference>
<dbReference type="SUPFAM" id="SSF46785">
    <property type="entry name" value="Winged helix' DNA-binding domain"/>
    <property type="match status" value="1"/>
</dbReference>
<proteinExistence type="predicted"/>
<feature type="domain" description="IclR-ED" evidence="4">
    <location>
        <begin position="67"/>
        <end position="243"/>
    </location>
</feature>
<evidence type="ECO:0000256" key="3">
    <source>
        <dbReference type="ARBA" id="ARBA00023163"/>
    </source>
</evidence>
<evidence type="ECO:0000313" key="7">
    <source>
        <dbReference type="Proteomes" id="UP000253850"/>
    </source>
</evidence>
<sequence>MSTQLQSLTKGLQVYKEIINYGKPILASALCERLDINKSTMSRILQTLKEEDYITYLDNSNEIIPKSLEDKTTQKTKIQILVEKTKPILENIYELTNECAYFGVFDDYKVLYVNQLDKSNRIKTRNSIGLQAPLHTNALGKSILAFGNYDLELIKLNHYTHNTITDISFLEKTIDEVKENGYSIDNSEYQDNMCCVAVPLFNHENILIGAVGISGLKERLSLEKLNFLGKEISKLVSEQRVIC</sequence>
<dbReference type="InterPro" id="IPR014757">
    <property type="entry name" value="Tscrpt_reg_IclR_C"/>
</dbReference>
<dbReference type="Gene3D" id="1.10.10.10">
    <property type="entry name" value="Winged helix-like DNA-binding domain superfamily/Winged helix DNA-binding domain"/>
    <property type="match status" value="1"/>
</dbReference>
<dbReference type="Gene3D" id="3.30.450.40">
    <property type="match status" value="1"/>
</dbReference>
<keyword evidence="3" id="KW-0804">Transcription</keyword>
<dbReference type="EMBL" id="PDKM01000002">
    <property type="protein sequence ID" value="RXK10527.1"/>
    <property type="molecule type" value="Genomic_DNA"/>
</dbReference>
<evidence type="ECO:0000256" key="1">
    <source>
        <dbReference type="ARBA" id="ARBA00023015"/>
    </source>
</evidence>
<evidence type="ECO:0000256" key="2">
    <source>
        <dbReference type="ARBA" id="ARBA00023125"/>
    </source>
</evidence>
<dbReference type="GO" id="GO:0045892">
    <property type="term" value="P:negative regulation of DNA-templated transcription"/>
    <property type="evidence" value="ECO:0007669"/>
    <property type="project" value="TreeGrafter"/>
</dbReference>
<dbReference type="PANTHER" id="PTHR30136:SF24">
    <property type="entry name" value="HTH-TYPE TRANSCRIPTIONAL REPRESSOR ALLR"/>
    <property type="match status" value="1"/>
</dbReference>
<dbReference type="Proteomes" id="UP000289193">
    <property type="component" value="Unassembled WGS sequence"/>
</dbReference>
<dbReference type="Pfam" id="PF09339">
    <property type="entry name" value="HTH_IclR"/>
    <property type="match status" value="1"/>
</dbReference>
<dbReference type="RefSeq" id="WP_114839376.1">
    <property type="nucleotide sequence ID" value="NZ_CP031217.1"/>
</dbReference>
<dbReference type="GO" id="GO:0003700">
    <property type="term" value="F:DNA-binding transcription factor activity"/>
    <property type="evidence" value="ECO:0007669"/>
    <property type="project" value="TreeGrafter"/>
</dbReference>
<dbReference type="InterPro" id="IPR036388">
    <property type="entry name" value="WH-like_DNA-bd_sf"/>
</dbReference>
<evidence type="ECO:0000313" key="5">
    <source>
        <dbReference type="EMBL" id="AXH12549.1"/>
    </source>
</evidence>
<dbReference type="PROSITE" id="PS51078">
    <property type="entry name" value="ICLR_ED"/>
    <property type="match status" value="1"/>
</dbReference>
<gene>
    <name evidence="5" type="ORF">ABIV_1556</name>
    <name evidence="6" type="ORF">CRV05_04415</name>
</gene>
<dbReference type="PANTHER" id="PTHR30136">
    <property type="entry name" value="HELIX-TURN-HELIX TRANSCRIPTIONAL REGULATOR, ICLR FAMILY"/>
    <property type="match status" value="1"/>
</dbReference>
<protein>
    <submittedName>
        <fullName evidence="6">IclR family transcriptional regulator</fullName>
    </submittedName>
    <submittedName>
        <fullName evidence="5">Transcriptional regulator, IclR family</fullName>
    </submittedName>
</protein>
<keyword evidence="8" id="KW-1185">Reference proteome</keyword>
<dbReference type="SMART" id="SM00346">
    <property type="entry name" value="HTH_ICLR"/>
    <property type="match status" value="1"/>
</dbReference>
<dbReference type="Pfam" id="PF01614">
    <property type="entry name" value="IclR_C"/>
    <property type="match status" value="1"/>
</dbReference>
<dbReference type="InterPro" id="IPR050707">
    <property type="entry name" value="HTH_MetabolicPath_Reg"/>
</dbReference>
<reference evidence="6 8" key="1">
    <citation type="submission" date="2017-10" db="EMBL/GenBank/DDBJ databases">
        <title>Genomics of the genus Arcobacter.</title>
        <authorList>
            <person name="Perez-Cataluna A."/>
            <person name="Figueras M.J."/>
        </authorList>
    </citation>
    <scope>NUCLEOTIDE SEQUENCE [LARGE SCALE GENOMIC DNA]</scope>
    <source>
        <strain evidence="6 8">CECT 7835</strain>
    </source>
</reference>
<evidence type="ECO:0000313" key="8">
    <source>
        <dbReference type="Proteomes" id="UP000289193"/>
    </source>
</evidence>
<dbReference type="GO" id="GO:0003677">
    <property type="term" value="F:DNA binding"/>
    <property type="evidence" value="ECO:0007669"/>
    <property type="project" value="UniProtKB-KW"/>
</dbReference>
<dbReference type="InterPro" id="IPR036390">
    <property type="entry name" value="WH_DNA-bd_sf"/>
</dbReference>
<name>A0AAX2A8G0_9BACT</name>
<organism evidence="6 8">
    <name type="scientific">Halarcobacter bivalviorum</name>
    <dbReference type="NCBI Taxonomy" id="663364"/>
    <lineage>
        <taxon>Bacteria</taxon>
        <taxon>Pseudomonadati</taxon>
        <taxon>Campylobacterota</taxon>
        <taxon>Epsilonproteobacteria</taxon>
        <taxon>Campylobacterales</taxon>
        <taxon>Arcobacteraceae</taxon>
        <taxon>Halarcobacter</taxon>
    </lineage>
</organism>
<dbReference type="AlphaFoldDB" id="A0AAX2A8G0"/>